<proteinExistence type="predicted"/>
<organism evidence="3 4">
    <name type="scientific">Amycolatopsis pithecellobii</name>
    <dbReference type="NCBI Taxonomy" id="664692"/>
    <lineage>
        <taxon>Bacteria</taxon>
        <taxon>Bacillati</taxon>
        <taxon>Actinomycetota</taxon>
        <taxon>Actinomycetes</taxon>
        <taxon>Pseudonocardiales</taxon>
        <taxon>Pseudonocardiaceae</taxon>
        <taxon>Amycolatopsis</taxon>
    </lineage>
</organism>
<keyword evidence="1" id="KW-0479">Metal-binding</keyword>
<dbReference type="Gene3D" id="3.10.180.10">
    <property type="entry name" value="2,3-Dihydroxybiphenyl 1,2-Dioxygenase, domain 1"/>
    <property type="match status" value="1"/>
</dbReference>
<protein>
    <recommendedName>
        <fullName evidence="2">VOC domain-containing protein</fullName>
    </recommendedName>
</protein>
<sequence length="164" mass="17763">MSKPGITRIFHTNIVVRDMDRSVKWYTEVLGASLIDGPFEAEGENLRGISFGLEDLGVGADEVKIRFALLGWGEGPEQTFLDLIESVNPPTFGSVHPSVLHVGLARLCLATDSVQASHDALLERGVEFLTPIVEFDVSEGPLAGHACVCFRDPDGTVLEIYGPK</sequence>
<name>A0A6N7ZCE9_9PSEU</name>
<dbReference type="GO" id="GO:0046872">
    <property type="term" value="F:metal ion binding"/>
    <property type="evidence" value="ECO:0007669"/>
    <property type="project" value="UniProtKB-KW"/>
</dbReference>
<feature type="domain" description="VOC" evidence="2">
    <location>
        <begin position="8"/>
        <end position="163"/>
    </location>
</feature>
<gene>
    <name evidence="3" type="ORF">GKO32_36195</name>
</gene>
<dbReference type="InterPro" id="IPR029068">
    <property type="entry name" value="Glyas_Bleomycin-R_OHBP_Dase"/>
</dbReference>
<evidence type="ECO:0000259" key="2">
    <source>
        <dbReference type="PROSITE" id="PS51819"/>
    </source>
</evidence>
<dbReference type="Pfam" id="PF00903">
    <property type="entry name" value="Glyoxalase"/>
    <property type="match status" value="1"/>
</dbReference>
<dbReference type="RefSeq" id="WP_154761428.1">
    <property type="nucleotide sequence ID" value="NZ_WMBA01000101.1"/>
</dbReference>
<dbReference type="Proteomes" id="UP000440096">
    <property type="component" value="Unassembled WGS sequence"/>
</dbReference>
<dbReference type="PANTHER" id="PTHR43048">
    <property type="entry name" value="METHYLMALONYL-COA EPIMERASE"/>
    <property type="match status" value="1"/>
</dbReference>
<comment type="caution">
    <text evidence="3">The sequence shown here is derived from an EMBL/GenBank/DDBJ whole genome shotgun (WGS) entry which is preliminary data.</text>
</comment>
<dbReference type="InterPro" id="IPR004360">
    <property type="entry name" value="Glyas_Fos-R_dOase_dom"/>
</dbReference>
<dbReference type="InterPro" id="IPR051785">
    <property type="entry name" value="MMCE/EMCE_epimerase"/>
</dbReference>
<dbReference type="GO" id="GO:0046491">
    <property type="term" value="P:L-methylmalonyl-CoA metabolic process"/>
    <property type="evidence" value="ECO:0007669"/>
    <property type="project" value="TreeGrafter"/>
</dbReference>
<dbReference type="SUPFAM" id="SSF54593">
    <property type="entry name" value="Glyoxalase/Bleomycin resistance protein/Dihydroxybiphenyl dioxygenase"/>
    <property type="match status" value="1"/>
</dbReference>
<reference evidence="3 4" key="1">
    <citation type="submission" date="2019-11" db="EMBL/GenBank/DDBJ databases">
        <title>Draft genome of Amycolatopsis RM579.</title>
        <authorList>
            <person name="Duangmal K."/>
            <person name="Mingma R."/>
        </authorList>
    </citation>
    <scope>NUCLEOTIDE SEQUENCE [LARGE SCALE GENOMIC DNA]</scope>
    <source>
        <strain evidence="3 4">RM579</strain>
    </source>
</reference>
<dbReference type="AlphaFoldDB" id="A0A6N7ZCE9"/>
<evidence type="ECO:0000313" key="3">
    <source>
        <dbReference type="EMBL" id="MTD59386.1"/>
    </source>
</evidence>
<dbReference type="OrthoDB" id="317332at2"/>
<evidence type="ECO:0000256" key="1">
    <source>
        <dbReference type="ARBA" id="ARBA00022723"/>
    </source>
</evidence>
<dbReference type="GO" id="GO:0004493">
    <property type="term" value="F:methylmalonyl-CoA epimerase activity"/>
    <property type="evidence" value="ECO:0007669"/>
    <property type="project" value="TreeGrafter"/>
</dbReference>
<dbReference type="InterPro" id="IPR037523">
    <property type="entry name" value="VOC_core"/>
</dbReference>
<accession>A0A6N7ZCE9</accession>
<keyword evidence="4" id="KW-1185">Reference proteome</keyword>
<dbReference type="EMBL" id="WMBA01000101">
    <property type="protein sequence ID" value="MTD59386.1"/>
    <property type="molecule type" value="Genomic_DNA"/>
</dbReference>
<evidence type="ECO:0000313" key="4">
    <source>
        <dbReference type="Proteomes" id="UP000440096"/>
    </source>
</evidence>
<dbReference type="PROSITE" id="PS51819">
    <property type="entry name" value="VOC"/>
    <property type="match status" value="1"/>
</dbReference>
<dbReference type="PANTHER" id="PTHR43048:SF3">
    <property type="entry name" value="METHYLMALONYL-COA EPIMERASE, MITOCHONDRIAL"/>
    <property type="match status" value="1"/>
</dbReference>